<evidence type="ECO:0000313" key="2">
    <source>
        <dbReference type="WBParaSite" id="PS1159_v2.g7123.t1"/>
    </source>
</evidence>
<name>A0AC35GP69_9BILA</name>
<proteinExistence type="predicted"/>
<evidence type="ECO:0000313" key="1">
    <source>
        <dbReference type="Proteomes" id="UP000887580"/>
    </source>
</evidence>
<dbReference type="Proteomes" id="UP000887580">
    <property type="component" value="Unplaced"/>
</dbReference>
<accession>A0AC35GP69</accession>
<protein>
    <submittedName>
        <fullName evidence="2">Radical SAM core domain-containing protein</fullName>
    </submittedName>
</protein>
<reference evidence="2" key="1">
    <citation type="submission" date="2022-11" db="UniProtKB">
        <authorList>
            <consortium name="WormBaseParasite"/>
        </authorList>
    </citation>
    <scope>IDENTIFICATION</scope>
</reference>
<sequence length="177" mass="20399">MNSMVKLPFKIRPEMIKSEFMDAIIKLNETAAVTLEFGLQTIHKNEMKLINRMNNLQKVEESVIECKKNNINVEMSIIYGLPNQTLKSFKETVNFCVNLEPNILHAFPLMLLRGTELFDNKESLGLIEGFETPQITTIRQQDGIPHVISSPSFTFEDWRKMAEIADELESNYNNKNC</sequence>
<organism evidence="1 2">
    <name type="scientific">Panagrolaimus sp. PS1159</name>
    <dbReference type="NCBI Taxonomy" id="55785"/>
    <lineage>
        <taxon>Eukaryota</taxon>
        <taxon>Metazoa</taxon>
        <taxon>Ecdysozoa</taxon>
        <taxon>Nematoda</taxon>
        <taxon>Chromadorea</taxon>
        <taxon>Rhabditida</taxon>
        <taxon>Tylenchina</taxon>
        <taxon>Panagrolaimomorpha</taxon>
        <taxon>Panagrolaimoidea</taxon>
        <taxon>Panagrolaimidae</taxon>
        <taxon>Panagrolaimus</taxon>
    </lineage>
</organism>
<dbReference type="WBParaSite" id="PS1159_v2.g7123.t1">
    <property type="protein sequence ID" value="PS1159_v2.g7123.t1"/>
    <property type="gene ID" value="PS1159_v2.g7123"/>
</dbReference>